<feature type="transmembrane region" description="Helical" evidence="7">
    <location>
        <begin position="79"/>
        <end position="99"/>
    </location>
</feature>
<dbReference type="Proteomes" id="UP001140502">
    <property type="component" value="Unassembled WGS sequence"/>
</dbReference>
<dbReference type="PIRSF" id="PIRSF006060">
    <property type="entry name" value="AA_transporter"/>
    <property type="match status" value="1"/>
</dbReference>
<gene>
    <name evidence="9" type="ORF">N0V84_004306</name>
</gene>
<dbReference type="GO" id="GO:0015171">
    <property type="term" value="F:amino acid transmembrane transporter activity"/>
    <property type="evidence" value="ECO:0007669"/>
    <property type="project" value="TreeGrafter"/>
</dbReference>
<dbReference type="PROSITE" id="PS00218">
    <property type="entry name" value="AMINO_ACID_PERMEASE_1"/>
    <property type="match status" value="1"/>
</dbReference>
<reference evidence="9" key="1">
    <citation type="submission" date="2022-10" db="EMBL/GenBank/DDBJ databases">
        <title>Tapping the CABI collections for fungal endophytes: first genome assemblies for Collariella, Neodidymelliopsis, Ascochyta clinopodiicola, Didymella pomorum, Didymosphaeria variabile, Neocosmospora piperis and Neocucurbitaria cava.</title>
        <authorList>
            <person name="Hill R."/>
        </authorList>
    </citation>
    <scope>NUCLEOTIDE SEQUENCE</scope>
    <source>
        <strain evidence="9">IMI 366586</strain>
    </source>
</reference>
<keyword evidence="2" id="KW-0813">Transport</keyword>
<keyword evidence="10" id="KW-1185">Reference proteome</keyword>
<feature type="transmembrane region" description="Helical" evidence="7">
    <location>
        <begin position="317"/>
        <end position="336"/>
    </location>
</feature>
<dbReference type="GO" id="GO:0016020">
    <property type="term" value="C:membrane"/>
    <property type="evidence" value="ECO:0007669"/>
    <property type="project" value="UniProtKB-SubCell"/>
</dbReference>
<evidence type="ECO:0000256" key="4">
    <source>
        <dbReference type="ARBA" id="ARBA00022970"/>
    </source>
</evidence>
<dbReference type="AlphaFoldDB" id="A0A9W8WG87"/>
<dbReference type="EMBL" id="JAPEUR010000069">
    <property type="protein sequence ID" value="KAJ4323565.1"/>
    <property type="molecule type" value="Genomic_DNA"/>
</dbReference>
<evidence type="ECO:0000313" key="9">
    <source>
        <dbReference type="EMBL" id="KAJ4323565.1"/>
    </source>
</evidence>
<evidence type="ECO:0000256" key="6">
    <source>
        <dbReference type="ARBA" id="ARBA00023136"/>
    </source>
</evidence>
<evidence type="ECO:0000256" key="5">
    <source>
        <dbReference type="ARBA" id="ARBA00022989"/>
    </source>
</evidence>
<keyword evidence="3 7" id="KW-0812">Transmembrane</keyword>
<dbReference type="InterPro" id="IPR050524">
    <property type="entry name" value="APC_YAT"/>
</dbReference>
<protein>
    <recommendedName>
        <fullName evidence="8">Amino acid permease/ SLC12A domain-containing protein</fullName>
    </recommendedName>
</protein>
<dbReference type="OrthoDB" id="3900342at2759"/>
<dbReference type="PANTHER" id="PTHR43341">
    <property type="entry name" value="AMINO ACID PERMEASE"/>
    <property type="match status" value="1"/>
</dbReference>
<accession>A0A9W8WG87</accession>
<organism evidence="9 10">
    <name type="scientific">Fusarium piperis</name>
    <dbReference type="NCBI Taxonomy" id="1435070"/>
    <lineage>
        <taxon>Eukaryota</taxon>
        <taxon>Fungi</taxon>
        <taxon>Dikarya</taxon>
        <taxon>Ascomycota</taxon>
        <taxon>Pezizomycotina</taxon>
        <taxon>Sordariomycetes</taxon>
        <taxon>Hypocreomycetidae</taxon>
        <taxon>Hypocreales</taxon>
        <taxon>Nectriaceae</taxon>
        <taxon>Fusarium</taxon>
        <taxon>Fusarium solani species complex</taxon>
    </lineage>
</organism>
<evidence type="ECO:0000313" key="10">
    <source>
        <dbReference type="Proteomes" id="UP001140502"/>
    </source>
</evidence>
<feature type="transmembrane region" description="Helical" evidence="7">
    <location>
        <begin position="294"/>
        <end position="311"/>
    </location>
</feature>
<feature type="transmembrane region" description="Helical" evidence="7">
    <location>
        <begin position="210"/>
        <end position="236"/>
    </location>
</feature>
<dbReference type="InterPro" id="IPR004841">
    <property type="entry name" value="AA-permease/SLC12A_dom"/>
</dbReference>
<comment type="caution">
    <text evidence="9">The sequence shown here is derived from an EMBL/GenBank/DDBJ whole genome shotgun (WGS) entry which is preliminary data.</text>
</comment>
<evidence type="ECO:0000259" key="8">
    <source>
        <dbReference type="Pfam" id="PF00324"/>
    </source>
</evidence>
<keyword evidence="5 7" id="KW-1133">Transmembrane helix</keyword>
<evidence type="ECO:0000256" key="3">
    <source>
        <dbReference type="ARBA" id="ARBA00022692"/>
    </source>
</evidence>
<dbReference type="PANTHER" id="PTHR43341:SF9">
    <property type="entry name" value="DICARBOXYLIC AMINO ACID PERMEASE"/>
    <property type="match status" value="1"/>
</dbReference>
<proteinExistence type="predicted"/>
<evidence type="ECO:0000256" key="7">
    <source>
        <dbReference type="SAM" id="Phobius"/>
    </source>
</evidence>
<sequence>MASIQGLSNPEHDCKKADLEGPEMTNTCIAEGQTVEYEHTHLRRDFKERHVSMIAIGGALGTGLIIGTGVALVRGGPGSLLIAYMIIGACIFFVMTAVAEMSTMFPMDKGFSGYATRFVDPALGYVGRDNAYWYLTILICQLRLLHVSFFGEAEFWMSLLKLLIMIMLILVCFVISLGGQPSGERIGFKFWSDPGAFGTYLVDGPTRRLLGFWACMVQACFACTGTEVVGIAFGEAPNPQKTIRKAMNVAKNSATVFSYLVSLVTVFGTLNWVSILVSYIFFSRGMKSQGIPRTVIFVIFFNGYAAFIPKFDVSKFMTSYIGIILYILNISWWKLWHGTQRVGLKEMDLSTGRLEYDGQEYPSTLTKAYRWTIRLVTKSEK</sequence>
<dbReference type="Gene3D" id="1.20.1740.10">
    <property type="entry name" value="Amino acid/polyamine transporter I"/>
    <property type="match status" value="1"/>
</dbReference>
<keyword evidence="6 7" id="KW-0472">Membrane</keyword>
<dbReference type="Pfam" id="PF00324">
    <property type="entry name" value="AA_permease"/>
    <property type="match status" value="1"/>
</dbReference>
<evidence type="ECO:0000256" key="2">
    <source>
        <dbReference type="ARBA" id="ARBA00022448"/>
    </source>
</evidence>
<feature type="domain" description="Amino acid permease/ SLC12A" evidence="8">
    <location>
        <begin position="136"/>
        <end position="249"/>
    </location>
</feature>
<feature type="transmembrane region" description="Helical" evidence="7">
    <location>
        <begin position="155"/>
        <end position="179"/>
    </location>
</feature>
<comment type="subcellular location">
    <subcellularLocation>
        <location evidence="1">Membrane</location>
        <topology evidence="1">Multi-pass membrane protein</topology>
    </subcellularLocation>
</comment>
<name>A0A9W8WG87_9HYPO</name>
<keyword evidence="4" id="KW-0029">Amino-acid transport</keyword>
<evidence type="ECO:0000256" key="1">
    <source>
        <dbReference type="ARBA" id="ARBA00004141"/>
    </source>
</evidence>
<feature type="transmembrane region" description="Helical" evidence="7">
    <location>
        <begin position="51"/>
        <end position="73"/>
    </location>
</feature>
<dbReference type="InterPro" id="IPR004840">
    <property type="entry name" value="Amino_acid_permease_CS"/>
</dbReference>
<feature type="transmembrane region" description="Helical" evidence="7">
    <location>
        <begin position="256"/>
        <end position="282"/>
    </location>
</feature>